<dbReference type="Gene3D" id="3.30.465.10">
    <property type="match status" value="1"/>
</dbReference>
<evidence type="ECO:0000256" key="3">
    <source>
        <dbReference type="ARBA" id="ARBA00004496"/>
    </source>
</evidence>
<evidence type="ECO:0000256" key="16">
    <source>
        <dbReference type="ARBA" id="ARBA00023316"/>
    </source>
</evidence>
<name>A0A1Y3QXC5_9BACT</name>
<dbReference type="Pfam" id="PF02873">
    <property type="entry name" value="MurB_C"/>
    <property type="match status" value="1"/>
</dbReference>
<dbReference type="InterPro" id="IPR016166">
    <property type="entry name" value="FAD-bd_PCMH"/>
</dbReference>
<comment type="function">
    <text evidence="2 19">Cell wall formation.</text>
</comment>
<feature type="active site" evidence="19">
    <location>
        <position position="166"/>
    </location>
</feature>
<keyword evidence="8 19" id="KW-0132">Cell division</keyword>
<keyword evidence="9 19" id="KW-0285">Flavoprotein</keyword>
<accession>A0A1Y3QXC5</accession>
<comment type="catalytic activity">
    <reaction evidence="18 19">
        <text>UDP-N-acetyl-alpha-D-muramate + NADP(+) = UDP-N-acetyl-3-O-(1-carboxyvinyl)-alpha-D-glucosamine + NADPH + H(+)</text>
        <dbReference type="Rhea" id="RHEA:12248"/>
        <dbReference type="ChEBI" id="CHEBI:15378"/>
        <dbReference type="ChEBI" id="CHEBI:57783"/>
        <dbReference type="ChEBI" id="CHEBI:58349"/>
        <dbReference type="ChEBI" id="CHEBI:68483"/>
        <dbReference type="ChEBI" id="CHEBI:70757"/>
        <dbReference type="EC" id="1.3.1.98"/>
    </reaction>
</comment>
<evidence type="ECO:0000313" key="22">
    <source>
        <dbReference type="Proteomes" id="UP000195772"/>
    </source>
</evidence>
<evidence type="ECO:0000313" key="21">
    <source>
        <dbReference type="EMBL" id="OUN04331.1"/>
    </source>
</evidence>
<dbReference type="GO" id="GO:0009252">
    <property type="term" value="P:peptidoglycan biosynthetic process"/>
    <property type="evidence" value="ECO:0007669"/>
    <property type="project" value="UniProtKB-UniRule"/>
</dbReference>
<evidence type="ECO:0000256" key="9">
    <source>
        <dbReference type="ARBA" id="ARBA00022630"/>
    </source>
</evidence>
<dbReference type="InterPro" id="IPR011601">
    <property type="entry name" value="MurB_C"/>
</dbReference>
<keyword evidence="10 19" id="KW-0274">FAD</keyword>
<evidence type="ECO:0000256" key="15">
    <source>
        <dbReference type="ARBA" id="ARBA00023306"/>
    </source>
</evidence>
<keyword evidence="11 19" id="KW-0521">NADP</keyword>
<dbReference type="InterPro" id="IPR006094">
    <property type="entry name" value="Oxid_FAD_bind_N"/>
</dbReference>
<evidence type="ECO:0000256" key="18">
    <source>
        <dbReference type="ARBA" id="ARBA00048914"/>
    </source>
</evidence>
<keyword evidence="12 19" id="KW-0133">Cell shape</keyword>
<dbReference type="GO" id="GO:0005829">
    <property type="term" value="C:cytosol"/>
    <property type="evidence" value="ECO:0007669"/>
    <property type="project" value="TreeGrafter"/>
</dbReference>
<dbReference type="HAMAP" id="MF_00037">
    <property type="entry name" value="MurB"/>
    <property type="match status" value="1"/>
</dbReference>
<dbReference type="eggNOG" id="COG0812">
    <property type="taxonomic scope" value="Bacteria"/>
</dbReference>
<evidence type="ECO:0000256" key="6">
    <source>
        <dbReference type="ARBA" id="ARBA00015188"/>
    </source>
</evidence>
<dbReference type="Gene3D" id="3.90.78.10">
    <property type="entry name" value="UDP-N-acetylenolpyruvoylglucosamine reductase, C-terminal domain"/>
    <property type="match status" value="1"/>
</dbReference>
<dbReference type="InterPro" id="IPR003170">
    <property type="entry name" value="MurB"/>
</dbReference>
<dbReference type="Gene3D" id="3.30.43.10">
    <property type="entry name" value="Uridine Diphospho-n-acetylenolpyruvylglucosamine Reductase, domain 2"/>
    <property type="match status" value="1"/>
</dbReference>
<evidence type="ECO:0000256" key="1">
    <source>
        <dbReference type="ARBA" id="ARBA00001974"/>
    </source>
</evidence>
<dbReference type="SUPFAM" id="SSF56194">
    <property type="entry name" value="Uridine diphospho-N-Acetylenolpyruvylglucosamine reductase, MurB, C-terminal domain"/>
    <property type="match status" value="1"/>
</dbReference>
<evidence type="ECO:0000256" key="13">
    <source>
        <dbReference type="ARBA" id="ARBA00022984"/>
    </source>
</evidence>
<feature type="active site" evidence="19">
    <location>
        <position position="335"/>
    </location>
</feature>
<dbReference type="GO" id="GO:0008360">
    <property type="term" value="P:regulation of cell shape"/>
    <property type="evidence" value="ECO:0007669"/>
    <property type="project" value="UniProtKB-KW"/>
</dbReference>
<dbReference type="InterPro" id="IPR036318">
    <property type="entry name" value="FAD-bd_PCMH-like_sf"/>
</dbReference>
<evidence type="ECO:0000256" key="10">
    <source>
        <dbReference type="ARBA" id="ARBA00022827"/>
    </source>
</evidence>
<dbReference type="InterPro" id="IPR016167">
    <property type="entry name" value="FAD-bd_PCMH_sub1"/>
</dbReference>
<dbReference type="NCBIfam" id="TIGR00179">
    <property type="entry name" value="murB"/>
    <property type="match status" value="1"/>
</dbReference>
<keyword evidence="16 19" id="KW-0961">Cell wall biogenesis/degradation</keyword>
<organism evidence="21 22">
    <name type="scientific">Alistipes onderdonkii</name>
    <dbReference type="NCBI Taxonomy" id="328813"/>
    <lineage>
        <taxon>Bacteria</taxon>
        <taxon>Pseudomonadati</taxon>
        <taxon>Bacteroidota</taxon>
        <taxon>Bacteroidia</taxon>
        <taxon>Bacteroidales</taxon>
        <taxon>Rikenellaceae</taxon>
        <taxon>Alistipes</taxon>
    </lineage>
</organism>
<sequence length="339" mass="37278">MHIMIREFHQTSLRGRNSFGVEQHAARLVEFETEEDLHAIFGGGIPDRWSVLSGGNNILFTQDYDGLLLTPVSQRIALLGEEGGTVHVRADAGVEWDDLVEWAVQRGLWGLENLSLIPGKAGAAPVQNIGAYGCEAKDAIERVHMFCVENCKCMTLDAAHCCFGYRESIFKHDLRGRVVITAVDIRLSRTPQPRLGYGDVEREVESRGGTTLRNIREAICAIRRAKLPDPKVTGNAGSFFKNPVVDESVAQQLRARWPDMPLYPATLSGKAKLAAGWLIDKAGLKGCRSGRVGIHERQALVLVNLGGATGGEILDFARMVQARVHEKFGIEIDTEVNIL</sequence>
<evidence type="ECO:0000256" key="12">
    <source>
        <dbReference type="ARBA" id="ARBA00022960"/>
    </source>
</evidence>
<dbReference type="PROSITE" id="PS51387">
    <property type="entry name" value="FAD_PCMH"/>
    <property type="match status" value="1"/>
</dbReference>
<dbReference type="Proteomes" id="UP000195772">
    <property type="component" value="Unassembled WGS sequence"/>
</dbReference>
<dbReference type="PANTHER" id="PTHR21071">
    <property type="entry name" value="UDP-N-ACETYLENOLPYRUVOYLGLUCOSAMINE REDUCTASE"/>
    <property type="match status" value="1"/>
</dbReference>
<dbReference type="EMBL" id="NFHB01000002">
    <property type="protein sequence ID" value="OUN04331.1"/>
    <property type="molecule type" value="Genomic_DNA"/>
</dbReference>
<evidence type="ECO:0000256" key="5">
    <source>
        <dbReference type="ARBA" id="ARBA00012518"/>
    </source>
</evidence>
<comment type="similarity">
    <text evidence="19">Belongs to the MurB family.</text>
</comment>
<comment type="pathway">
    <text evidence="4 19">Cell wall biogenesis; peptidoglycan biosynthesis.</text>
</comment>
<evidence type="ECO:0000256" key="4">
    <source>
        <dbReference type="ARBA" id="ARBA00004752"/>
    </source>
</evidence>
<keyword evidence="13 19" id="KW-0573">Peptidoglycan synthesis</keyword>
<evidence type="ECO:0000256" key="11">
    <source>
        <dbReference type="ARBA" id="ARBA00022857"/>
    </source>
</evidence>
<dbReference type="OrthoDB" id="9804753at2"/>
<evidence type="ECO:0000256" key="7">
    <source>
        <dbReference type="ARBA" id="ARBA00022490"/>
    </source>
</evidence>
<comment type="cofactor">
    <cofactor evidence="1 19">
        <name>FAD</name>
        <dbReference type="ChEBI" id="CHEBI:57692"/>
    </cofactor>
</comment>
<keyword evidence="15 19" id="KW-0131">Cell cycle</keyword>
<dbReference type="PANTHER" id="PTHR21071:SF4">
    <property type="entry name" value="UDP-N-ACETYLENOLPYRUVOYLGLUCOSAMINE REDUCTASE"/>
    <property type="match status" value="1"/>
</dbReference>
<proteinExistence type="inferred from homology"/>
<evidence type="ECO:0000256" key="17">
    <source>
        <dbReference type="ARBA" id="ARBA00031026"/>
    </source>
</evidence>
<protein>
    <recommendedName>
        <fullName evidence="6 19">UDP-N-acetylenolpyruvoylglucosamine reductase</fullName>
        <ecNumber evidence="5 19">1.3.1.98</ecNumber>
    </recommendedName>
    <alternativeName>
        <fullName evidence="17 19">UDP-N-acetylmuramate dehydrogenase</fullName>
    </alternativeName>
</protein>
<feature type="active site" description="Proton donor" evidence="19">
    <location>
        <position position="238"/>
    </location>
</feature>
<comment type="caution">
    <text evidence="21">The sequence shown here is derived from an EMBL/GenBank/DDBJ whole genome shotgun (WGS) entry which is preliminary data.</text>
</comment>
<dbReference type="GO" id="GO:0071949">
    <property type="term" value="F:FAD binding"/>
    <property type="evidence" value="ECO:0007669"/>
    <property type="project" value="InterPro"/>
</dbReference>
<evidence type="ECO:0000259" key="20">
    <source>
        <dbReference type="PROSITE" id="PS51387"/>
    </source>
</evidence>
<evidence type="ECO:0000256" key="14">
    <source>
        <dbReference type="ARBA" id="ARBA00023002"/>
    </source>
</evidence>
<evidence type="ECO:0000256" key="2">
    <source>
        <dbReference type="ARBA" id="ARBA00003921"/>
    </source>
</evidence>
<dbReference type="GO" id="GO:0051301">
    <property type="term" value="P:cell division"/>
    <property type="evidence" value="ECO:0007669"/>
    <property type="project" value="UniProtKB-KW"/>
</dbReference>
<dbReference type="AlphaFoldDB" id="A0A1Y3QXC5"/>
<dbReference type="EC" id="1.3.1.98" evidence="5 19"/>
<gene>
    <name evidence="19" type="primary">murB</name>
    <name evidence="21" type="ORF">B5G41_03205</name>
</gene>
<dbReference type="GO" id="GO:0008762">
    <property type="term" value="F:UDP-N-acetylmuramate dehydrogenase activity"/>
    <property type="evidence" value="ECO:0007669"/>
    <property type="project" value="UniProtKB-UniRule"/>
</dbReference>
<keyword evidence="14 19" id="KW-0560">Oxidoreductase</keyword>
<dbReference type="GO" id="GO:0071555">
    <property type="term" value="P:cell wall organization"/>
    <property type="evidence" value="ECO:0007669"/>
    <property type="project" value="UniProtKB-KW"/>
</dbReference>
<evidence type="ECO:0000256" key="19">
    <source>
        <dbReference type="HAMAP-Rule" id="MF_00037"/>
    </source>
</evidence>
<comment type="subcellular location">
    <subcellularLocation>
        <location evidence="3 19">Cytoplasm</location>
    </subcellularLocation>
</comment>
<feature type="domain" description="FAD-binding PCMH-type" evidence="20">
    <location>
        <begin position="21"/>
        <end position="190"/>
    </location>
</feature>
<evidence type="ECO:0000256" key="8">
    <source>
        <dbReference type="ARBA" id="ARBA00022618"/>
    </source>
</evidence>
<dbReference type="NCBIfam" id="NF000755">
    <property type="entry name" value="PRK00046.1"/>
    <property type="match status" value="1"/>
</dbReference>
<dbReference type="UniPathway" id="UPA00219"/>
<dbReference type="InterPro" id="IPR016169">
    <property type="entry name" value="FAD-bd_PCMH_sub2"/>
</dbReference>
<dbReference type="SUPFAM" id="SSF56176">
    <property type="entry name" value="FAD-binding/transporter-associated domain-like"/>
    <property type="match status" value="1"/>
</dbReference>
<keyword evidence="7 19" id="KW-0963">Cytoplasm</keyword>
<dbReference type="Pfam" id="PF01565">
    <property type="entry name" value="FAD_binding_4"/>
    <property type="match status" value="1"/>
</dbReference>
<reference evidence="22" key="1">
    <citation type="submission" date="2017-04" db="EMBL/GenBank/DDBJ databases">
        <title>Function of individual gut microbiota members based on whole genome sequencing of pure cultures obtained from chicken caecum.</title>
        <authorList>
            <person name="Medvecky M."/>
            <person name="Cejkova D."/>
            <person name="Polansky O."/>
            <person name="Karasova D."/>
            <person name="Kubasova T."/>
            <person name="Cizek A."/>
            <person name="Rychlik I."/>
        </authorList>
    </citation>
    <scope>NUCLEOTIDE SEQUENCE [LARGE SCALE GENOMIC DNA]</scope>
    <source>
        <strain evidence="22">An90</strain>
    </source>
</reference>
<dbReference type="InterPro" id="IPR036635">
    <property type="entry name" value="MurB_C_sf"/>
</dbReference>